<proteinExistence type="predicted"/>
<gene>
    <name evidence="2" type="ORF">ACFOHH_13810</name>
</gene>
<feature type="region of interest" description="Disordered" evidence="1">
    <location>
        <begin position="142"/>
        <end position="168"/>
    </location>
</feature>
<dbReference type="Proteomes" id="UP001595377">
    <property type="component" value="Unassembled WGS sequence"/>
</dbReference>
<reference evidence="3" key="1">
    <citation type="journal article" date="2019" name="Int. J. Syst. Evol. Microbiol.">
        <title>The Global Catalogue of Microorganisms (GCM) 10K type strain sequencing project: providing services to taxonomists for standard genome sequencing and annotation.</title>
        <authorList>
            <consortium name="The Broad Institute Genomics Platform"/>
            <consortium name="The Broad Institute Genome Sequencing Center for Infectious Disease"/>
            <person name="Wu L."/>
            <person name="Ma J."/>
        </authorList>
    </citation>
    <scope>NUCLEOTIDE SEQUENCE [LARGE SCALE GENOMIC DNA]</scope>
    <source>
        <strain evidence="3">KCTC 52677</strain>
    </source>
</reference>
<comment type="caution">
    <text evidence="2">The sequence shown here is derived from an EMBL/GenBank/DDBJ whole genome shotgun (WGS) entry which is preliminary data.</text>
</comment>
<evidence type="ECO:0000256" key="1">
    <source>
        <dbReference type="SAM" id="MobiDB-lite"/>
    </source>
</evidence>
<dbReference type="EMBL" id="JBHRSP010000022">
    <property type="protein sequence ID" value="MFC3074182.1"/>
    <property type="molecule type" value="Genomic_DNA"/>
</dbReference>
<sequence>MTIAADDLEELAPLMMAHIERQIAERRITGDAVTGLSFTRAAMMRAALYFRRFVSSDDEHAEGAGQAFGLTWMLAERETMQRVMTAISSPAAKGREADVIATLMKGASIEEALAMTNSAPAALVTQEGRVVAFPARRVTDSADDETRASAAVSRLGSRTEQEDGRNDC</sequence>
<dbReference type="RefSeq" id="WP_257316897.1">
    <property type="nucleotide sequence ID" value="NZ_JANFDG010000023.1"/>
</dbReference>
<protein>
    <submittedName>
        <fullName evidence="2">Uncharacterized protein</fullName>
    </submittedName>
</protein>
<name>A0ABV7DIU5_9HYPH</name>
<evidence type="ECO:0000313" key="3">
    <source>
        <dbReference type="Proteomes" id="UP001595377"/>
    </source>
</evidence>
<evidence type="ECO:0000313" key="2">
    <source>
        <dbReference type="EMBL" id="MFC3074182.1"/>
    </source>
</evidence>
<accession>A0ABV7DIU5</accession>
<organism evidence="2 3">
    <name type="scientific">Shinella pollutisoli</name>
    <dbReference type="NCBI Taxonomy" id="2250594"/>
    <lineage>
        <taxon>Bacteria</taxon>
        <taxon>Pseudomonadati</taxon>
        <taxon>Pseudomonadota</taxon>
        <taxon>Alphaproteobacteria</taxon>
        <taxon>Hyphomicrobiales</taxon>
        <taxon>Rhizobiaceae</taxon>
        <taxon>Shinella</taxon>
    </lineage>
</organism>
<keyword evidence="3" id="KW-1185">Reference proteome</keyword>
<feature type="compositionally biased region" description="Basic and acidic residues" evidence="1">
    <location>
        <begin position="157"/>
        <end position="168"/>
    </location>
</feature>